<keyword evidence="3" id="KW-1185">Reference proteome</keyword>
<evidence type="ECO:0000313" key="3">
    <source>
        <dbReference type="Proteomes" id="UP000321722"/>
    </source>
</evidence>
<feature type="transmembrane region" description="Helical" evidence="1">
    <location>
        <begin position="238"/>
        <end position="256"/>
    </location>
</feature>
<accession>A0A510WRN7</accession>
<dbReference type="AlphaFoldDB" id="A0A510WRN7"/>
<evidence type="ECO:0000313" key="2">
    <source>
        <dbReference type="EMBL" id="GEK41826.1"/>
    </source>
</evidence>
<dbReference type="EMBL" id="BJUI01000006">
    <property type="protein sequence ID" value="GEK41826.1"/>
    <property type="molecule type" value="Genomic_DNA"/>
</dbReference>
<gene>
    <name evidence="2" type="ORF">LAV01_06580</name>
</gene>
<feature type="transmembrane region" description="Helical" evidence="1">
    <location>
        <begin position="176"/>
        <end position="199"/>
    </location>
</feature>
<organism evidence="2 3">
    <name type="scientific">Ligilactobacillus aviarius</name>
    <dbReference type="NCBI Taxonomy" id="1606"/>
    <lineage>
        <taxon>Bacteria</taxon>
        <taxon>Bacillati</taxon>
        <taxon>Bacillota</taxon>
        <taxon>Bacilli</taxon>
        <taxon>Lactobacillales</taxon>
        <taxon>Lactobacillaceae</taxon>
        <taxon>Ligilactobacillus</taxon>
    </lineage>
</organism>
<protein>
    <recommendedName>
        <fullName evidence="4">ABC transporter permease</fullName>
    </recommendedName>
</protein>
<name>A0A510WRN7_9LACO</name>
<feature type="transmembrane region" description="Helical" evidence="1">
    <location>
        <begin position="135"/>
        <end position="164"/>
    </location>
</feature>
<keyword evidence="1" id="KW-0812">Transmembrane</keyword>
<reference evidence="2 3" key="1">
    <citation type="submission" date="2019-07" db="EMBL/GenBank/DDBJ databases">
        <title>Whole genome shotgun sequence of Lactobacillus aviarius subsp. aviarius NBRC 102162.</title>
        <authorList>
            <person name="Hosoyama A."/>
            <person name="Uohara A."/>
            <person name="Ohji S."/>
            <person name="Ichikawa N."/>
        </authorList>
    </citation>
    <scope>NUCLEOTIDE SEQUENCE [LARGE SCALE GENOMIC DNA]</scope>
    <source>
        <strain evidence="2 3">NBRC 102162</strain>
    </source>
</reference>
<feature type="transmembrane region" description="Helical" evidence="1">
    <location>
        <begin position="20"/>
        <end position="36"/>
    </location>
</feature>
<feature type="transmembrane region" description="Helical" evidence="1">
    <location>
        <begin position="103"/>
        <end position="128"/>
    </location>
</feature>
<evidence type="ECO:0000256" key="1">
    <source>
        <dbReference type="SAM" id="Phobius"/>
    </source>
</evidence>
<keyword evidence="1" id="KW-0472">Membrane</keyword>
<dbReference type="GeneID" id="29933926"/>
<dbReference type="Proteomes" id="UP000321722">
    <property type="component" value="Unassembled WGS sequence"/>
</dbReference>
<comment type="caution">
    <text evidence="2">The sequence shown here is derived from an EMBL/GenBank/DDBJ whole genome shotgun (WGS) entry which is preliminary data.</text>
</comment>
<evidence type="ECO:0008006" key="4">
    <source>
        <dbReference type="Google" id="ProtNLM"/>
    </source>
</evidence>
<dbReference type="RefSeq" id="WP_057827466.1">
    <property type="nucleotide sequence ID" value="NZ_BAAACL010000017.1"/>
</dbReference>
<feature type="transmembrane region" description="Helical" evidence="1">
    <location>
        <begin position="57"/>
        <end position="78"/>
    </location>
</feature>
<sequence>MNKTLIVARHTFITNFATKWFLVTTLIPIFTEFFILHSNRMFNSFLLFTNHLNPRNVIALIIPVIAAYFCILYSSIIANEVVNDRTTRINELLFAMSSARIQLIGKIVGLYVLLIIQLAMLTVATIFLTEWQRNLFLYVPTIFDAIYFTFNILFATFFGLIWTVQIAVCIDDNTQTALAVIPVTLIYLQAAGLAFSFALIPGKMSLGIARIVLDCVGIIPGIGSILMPVLYYAQNFSLIEVIVSVIGEILIGKFLYKRAIKKYSVKALDHSNKKTNKWI</sequence>
<proteinExistence type="predicted"/>
<keyword evidence="1" id="KW-1133">Transmembrane helix</keyword>